<evidence type="ECO:0000313" key="3">
    <source>
        <dbReference type="Proteomes" id="UP000292052"/>
    </source>
</evidence>
<comment type="caution">
    <text evidence="2">The sequence shown here is derived from an EMBL/GenBank/DDBJ whole genome shotgun (WGS) entry which is preliminary data.</text>
</comment>
<feature type="compositionally biased region" description="Polar residues" evidence="1">
    <location>
        <begin position="454"/>
        <end position="468"/>
    </location>
</feature>
<keyword evidence="3" id="KW-1185">Reference proteome</keyword>
<evidence type="ECO:0000256" key="1">
    <source>
        <dbReference type="SAM" id="MobiDB-lite"/>
    </source>
</evidence>
<feature type="compositionally biased region" description="Acidic residues" evidence="1">
    <location>
        <begin position="480"/>
        <end position="496"/>
    </location>
</feature>
<dbReference type="Gene3D" id="1.10.510.10">
    <property type="entry name" value="Transferase(Phosphotransferase) domain 1"/>
    <property type="match status" value="1"/>
</dbReference>
<dbReference type="InterPro" id="IPR011009">
    <property type="entry name" value="Kinase-like_dom_sf"/>
</dbReference>
<dbReference type="AlphaFoldDB" id="A0A482VDM9"/>
<dbReference type="InterPro" id="IPR051177">
    <property type="entry name" value="CIK-Related_Protein"/>
</dbReference>
<protein>
    <submittedName>
        <fullName evidence="2">Protein-associating with the carboxyl-terminal domain of ezrin</fullName>
    </submittedName>
</protein>
<dbReference type="EMBL" id="QDEB01110330">
    <property type="protein sequence ID" value="RZB58829.1"/>
    <property type="molecule type" value="Genomic_DNA"/>
</dbReference>
<evidence type="ECO:0000313" key="2">
    <source>
        <dbReference type="EMBL" id="RZB58829.1"/>
    </source>
</evidence>
<reference evidence="2 3" key="1">
    <citation type="submission" date="2017-03" db="EMBL/GenBank/DDBJ databases">
        <title>Genome of the blue death feigning beetle - Asbolus verrucosus.</title>
        <authorList>
            <person name="Rider S.D."/>
        </authorList>
    </citation>
    <scope>NUCLEOTIDE SEQUENCE [LARGE SCALE GENOMIC DNA]</scope>
    <source>
        <strain evidence="2">Butters</strain>
        <tissue evidence="2">Head and leg muscle</tissue>
    </source>
</reference>
<accession>A0A482VDM9</accession>
<gene>
    <name evidence="2" type="ORF">BDFB_005270</name>
</gene>
<dbReference type="PANTHER" id="PTHR12984">
    <property type="entry name" value="SCY1-RELATED S/T PROTEIN KINASE-LIKE"/>
    <property type="match status" value="1"/>
</dbReference>
<proteinExistence type="predicted"/>
<dbReference type="Gene3D" id="1.25.10.10">
    <property type="entry name" value="Leucine-rich Repeat Variant"/>
    <property type="match status" value="1"/>
</dbReference>
<feature type="compositionally biased region" description="Basic residues" evidence="1">
    <location>
        <begin position="435"/>
        <end position="444"/>
    </location>
</feature>
<name>A0A482VDM9_ASBVE</name>
<organism evidence="2 3">
    <name type="scientific">Asbolus verrucosus</name>
    <name type="common">Desert ironclad beetle</name>
    <dbReference type="NCBI Taxonomy" id="1661398"/>
    <lineage>
        <taxon>Eukaryota</taxon>
        <taxon>Metazoa</taxon>
        <taxon>Ecdysozoa</taxon>
        <taxon>Arthropoda</taxon>
        <taxon>Hexapoda</taxon>
        <taxon>Insecta</taxon>
        <taxon>Pterygota</taxon>
        <taxon>Neoptera</taxon>
        <taxon>Endopterygota</taxon>
        <taxon>Coleoptera</taxon>
        <taxon>Polyphaga</taxon>
        <taxon>Cucujiformia</taxon>
        <taxon>Tenebrionidae</taxon>
        <taxon>Pimeliinae</taxon>
        <taxon>Asbolus</taxon>
    </lineage>
</organism>
<dbReference type="OrthoDB" id="9942861at2759"/>
<feature type="region of interest" description="Disordered" evidence="1">
    <location>
        <begin position="425"/>
        <end position="496"/>
    </location>
</feature>
<dbReference type="SUPFAM" id="SSF56112">
    <property type="entry name" value="Protein kinase-like (PK-like)"/>
    <property type="match status" value="1"/>
</dbReference>
<dbReference type="PANTHER" id="PTHR12984:SF15">
    <property type="entry name" value="PROTEIN-ASSOCIATING WITH THE CARBOXYL-TERMINAL DOMAIN OF EZRIN"/>
    <property type="match status" value="1"/>
</dbReference>
<sequence>MGNEQSHLGGIEIEEKSVEVSDFWTHHSANITNSETTTNLSVLIGELFVDGPLWKTHTPLEKTSKHLMIYRHPCIVKYISSWHKSSKYYLAVEEIVPLSHVLASQSTLQICIGLHSVLKALCFLHAKALVSHNNVCTAAIYTTKDGSWKLGGMEYACKFSEMTCAFLKKSKSNRYNKAVDPNEDKHLQGNTRKDFIDIFAYSVLVCEVLKSKSDDDIPSLSSFRDLCKNDLQNIDVNARPKLSSLLEHEFFNHEFIVIHSFLIELPLKSDEEKAQFFHNLVDRLKAFNEVTIANQFGNLLLSRLVLLNKTAQEELLPYILCPKEGPEDCTGNIFTEDTFRKYLVPKLLEIFCVRDAQIRLLLLNHFKHFMQTFTKEELQSCILPELLVGVKDTNDHLVSVTLRTLADLVPILGASTVIGGKRAKLFNDGRPITHPGRRSRKNSKRHEPVPSASAEISSNPIIQTNQMIMNLPERPRPDGEEGETSTEEAEQSVEEDLDNWEDWDINEANPAVQDTVESSSIHTNSSGDSVASVYERNQDNNEANQEAVVATREILTNSISNARKKSLPDIAELDIKNQTSAEQHDEFDFFQDMEPVIETSSKYFIEENVLMENISKLNLSVTEDGNEDGWVDEEWE</sequence>
<dbReference type="Proteomes" id="UP000292052">
    <property type="component" value="Unassembled WGS sequence"/>
</dbReference>
<dbReference type="InterPro" id="IPR011989">
    <property type="entry name" value="ARM-like"/>
</dbReference>